<accession>B8ELR4</accession>
<dbReference type="OrthoDB" id="9795306at2"/>
<keyword evidence="3" id="KW-1185">Reference proteome</keyword>
<dbReference type="InterPro" id="IPR029068">
    <property type="entry name" value="Glyas_Bleomycin-R_OHBP_Dase"/>
</dbReference>
<dbReference type="PANTHER" id="PTHR34109">
    <property type="entry name" value="BNAUNNG04460D PROTEIN-RELATED"/>
    <property type="match status" value="1"/>
</dbReference>
<dbReference type="EMBL" id="CP001280">
    <property type="protein sequence ID" value="ACK50695.1"/>
    <property type="molecule type" value="Genomic_DNA"/>
</dbReference>
<dbReference type="InterPro" id="IPR004360">
    <property type="entry name" value="Glyas_Fos-R_dOase_dom"/>
</dbReference>
<proteinExistence type="predicted"/>
<dbReference type="Gene3D" id="3.30.720.120">
    <property type="match status" value="1"/>
</dbReference>
<evidence type="ECO:0000313" key="3">
    <source>
        <dbReference type="Proteomes" id="UP000002257"/>
    </source>
</evidence>
<evidence type="ECO:0000313" key="2">
    <source>
        <dbReference type="EMBL" id="ACK50695.1"/>
    </source>
</evidence>
<organism evidence="2 3">
    <name type="scientific">Methylocella silvestris (strain DSM 15510 / CIP 108128 / LMG 27833 / NCIMB 13906 / BL2)</name>
    <dbReference type="NCBI Taxonomy" id="395965"/>
    <lineage>
        <taxon>Bacteria</taxon>
        <taxon>Pseudomonadati</taxon>
        <taxon>Pseudomonadota</taxon>
        <taxon>Alphaproteobacteria</taxon>
        <taxon>Hyphomicrobiales</taxon>
        <taxon>Beijerinckiaceae</taxon>
        <taxon>Methylocella</taxon>
    </lineage>
</organism>
<feature type="domain" description="VOC" evidence="1">
    <location>
        <begin position="25"/>
        <end position="147"/>
    </location>
</feature>
<dbReference type="PROSITE" id="PS51819">
    <property type="entry name" value="VOC"/>
    <property type="match status" value="1"/>
</dbReference>
<dbReference type="KEGG" id="msl:Msil_1749"/>
<dbReference type="Pfam" id="PF00903">
    <property type="entry name" value="Glyoxalase"/>
    <property type="match status" value="1"/>
</dbReference>
<dbReference type="InterPro" id="IPR037523">
    <property type="entry name" value="VOC_core"/>
</dbReference>
<name>B8ELR4_METSB</name>
<dbReference type="AlphaFoldDB" id="B8ELR4"/>
<dbReference type="PANTHER" id="PTHR34109:SF1">
    <property type="entry name" value="VOC DOMAIN-CONTAINING PROTEIN"/>
    <property type="match status" value="1"/>
</dbReference>
<protein>
    <submittedName>
        <fullName evidence="2">Glyoxalase/bleomycin resistance protein/dioxygenase</fullName>
    </submittedName>
</protein>
<dbReference type="CDD" id="cd07246">
    <property type="entry name" value="VOC_like"/>
    <property type="match status" value="1"/>
</dbReference>
<dbReference type="RefSeq" id="WP_012590765.1">
    <property type="nucleotide sequence ID" value="NC_011666.1"/>
</dbReference>
<sequence>MTTGTEVQTAPEGAEAQTCPAAEVKSGVVPYLMVEGALKAVEFYARAFGTETAAIIPPDAQGRTMHAHLYINGGSIMLSDFFPEHGCSQASAQGFNLMVQVDDIDAWWKRATDAGAEVVMPVAEMFWGARYGQLRDPFGIVWALNQPLG</sequence>
<dbReference type="eggNOG" id="COG2764">
    <property type="taxonomic scope" value="Bacteria"/>
</dbReference>
<keyword evidence="2" id="KW-0223">Dioxygenase</keyword>
<keyword evidence="2" id="KW-0560">Oxidoreductase</keyword>
<dbReference type="Proteomes" id="UP000002257">
    <property type="component" value="Chromosome"/>
</dbReference>
<gene>
    <name evidence="2" type="ordered locus">Msil_1749</name>
</gene>
<dbReference type="STRING" id="395965.Msil_1749"/>
<evidence type="ECO:0000259" key="1">
    <source>
        <dbReference type="PROSITE" id="PS51819"/>
    </source>
</evidence>
<dbReference type="SUPFAM" id="SSF54593">
    <property type="entry name" value="Glyoxalase/Bleomycin resistance protein/Dihydroxybiphenyl dioxygenase"/>
    <property type="match status" value="1"/>
</dbReference>
<reference evidence="2 3" key="1">
    <citation type="journal article" date="2010" name="J. Bacteriol.">
        <title>Complete genome sequence of the aerobic facultative methanotroph Methylocella silvestris BL2.</title>
        <authorList>
            <person name="Chen Y."/>
            <person name="Crombie A."/>
            <person name="Rahman M.T."/>
            <person name="Dedysh S.N."/>
            <person name="Liesack W."/>
            <person name="Stott M.B."/>
            <person name="Alam M."/>
            <person name="Theisen A.R."/>
            <person name="Murrell J.C."/>
            <person name="Dunfield P.F."/>
        </authorList>
    </citation>
    <scope>NUCLEOTIDE SEQUENCE [LARGE SCALE GENOMIC DNA]</scope>
    <source>
        <strain evidence="3">DSM 15510 / CIP 108128 / LMG 27833 / NCIMB 13906 / BL2</strain>
    </source>
</reference>
<dbReference type="GO" id="GO:0051213">
    <property type="term" value="F:dioxygenase activity"/>
    <property type="evidence" value="ECO:0007669"/>
    <property type="project" value="UniProtKB-KW"/>
</dbReference>
<dbReference type="HOGENOM" id="CLU_046006_11_2_5"/>
<dbReference type="Gene3D" id="3.30.720.110">
    <property type="match status" value="1"/>
</dbReference>